<dbReference type="InterPro" id="IPR023214">
    <property type="entry name" value="HAD_sf"/>
</dbReference>
<dbReference type="AlphaFoldDB" id="A0A0F7SPW7"/>
<dbReference type="InterPro" id="IPR023198">
    <property type="entry name" value="PGP-like_dom2"/>
</dbReference>
<keyword evidence="1" id="KW-0378">Hydrolase</keyword>
<dbReference type="GO" id="GO:0050308">
    <property type="term" value="F:sugar-phosphatase activity"/>
    <property type="evidence" value="ECO:0007669"/>
    <property type="project" value="TreeGrafter"/>
</dbReference>
<dbReference type="InterPro" id="IPR036412">
    <property type="entry name" value="HAD-like_sf"/>
</dbReference>
<dbReference type="SUPFAM" id="SSF56784">
    <property type="entry name" value="HAD-like"/>
    <property type="match status" value="1"/>
</dbReference>
<organism evidence="1">
    <name type="scientific">Phaffia rhodozyma</name>
    <name type="common">Yeast</name>
    <name type="synonym">Xanthophyllomyces dendrorhous</name>
    <dbReference type="NCBI Taxonomy" id="264483"/>
    <lineage>
        <taxon>Eukaryota</taxon>
        <taxon>Fungi</taxon>
        <taxon>Dikarya</taxon>
        <taxon>Basidiomycota</taxon>
        <taxon>Agaricomycotina</taxon>
        <taxon>Tremellomycetes</taxon>
        <taxon>Cystofilobasidiales</taxon>
        <taxon>Mrakiaceae</taxon>
        <taxon>Phaffia</taxon>
    </lineage>
</organism>
<dbReference type="NCBIfam" id="TIGR01509">
    <property type="entry name" value="HAD-SF-IA-v3"/>
    <property type="match status" value="1"/>
</dbReference>
<dbReference type="Gene3D" id="3.40.50.1000">
    <property type="entry name" value="HAD superfamily/HAD-like"/>
    <property type="match status" value="1"/>
</dbReference>
<dbReference type="InterPro" id="IPR006439">
    <property type="entry name" value="HAD-SF_hydro_IA"/>
</dbReference>
<accession>A0A0F7SPW7</accession>
<dbReference type="PANTHER" id="PTHR43481:SF4">
    <property type="entry name" value="GLYCEROL-1-PHOSPHATE PHOSPHOHYDROLASE 1-RELATED"/>
    <property type="match status" value="1"/>
</dbReference>
<dbReference type="PANTHER" id="PTHR43481">
    <property type="entry name" value="FRUCTOSE-1-PHOSPHATE PHOSPHATASE"/>
    <property type="match status" value="1"/>
</dbReference>
<dbReference type="EMBL" id="LN483124">
    <property type="protein sequence ID" value="CED82178.1"/>
    <property type="molecule type" value="Genomic_DNA"/>
</dbReference>
<sequence>MPSHTLEIDAILFDMDGTLINSTPAVNGVWEDFAKKYDLNLKQMLSDSHGVQTHMTFRKYLPHLTDEERAAEVVNFEKGIIPMATKLQAEGKEGLNVLPGVPAVLSQLRAGRSTGYAIVTSATSAYAEAALGMLSDQLGELPKVIVTADDVPKGKPNPDPYLEGAKRLGLDITKCLVVEDAPSGARAGLAAGSEVLAVGTGHDVPAIKAVNPTYFVADLTQVSVEWKGEKLFVTINEA</sequence>
<dbReference type="Pfam" id="PF00702">
    <property type="entry name" value="Hydrolase"/>
    <property type="match status" value="1"/>
</dbReference>
<protein>
    <submittedName>
        <fullName evidence="1">Predicted haloacid-halidohydrolase and related hydrolases</fullName>
    </submittedName>
</protein>
<evidence type="ECO:0000313" key="1">
    <source>
        <dbReference type="EMBL" id="CED82178.1"/>
    </source>
</evidence>
<dbReference type="Gene3D" id="1.10.150.240">
    <property type="entry name" value="Putative phosphatase, domain 2"/>
    <property type="match status" value="1"/>
</dbReference>
<dbReference type="SFLD" id="SFLDS00003">
    <property type="entry name" value="Haloacid_Dehalogenase"/>
    <property type="match status" value="1"/>
</dbReference>
<dbReference type="InterPro" id="IPR051806">
    <property type="entry name" value="HAD-like_SPP"/>
</dbReference>
<proteinExistence type="predicted"/>
<dbReference type="SFLD" id="SFLDG01129">
    <property type="entry name" value="C1.5:_HAD__Beta-PGM__Phosphata"/>
    <property type="match status" value="1"/>
</dbReference>
<name>A0A0F7SPW7_PHARH</name>
<reference evidence="1" key="1">
    <citation type="submission" date="2014-08" db="EMBL/GenBank/DDBJ databases">
        <authorList>
            <person name="Sharma Rahul"/>
            <person name="Thines Marco"/>
        </authorList>
    </citation>
    <scope>NUCLEOTIDE SEQUENCE</scope>
</reference>